<protein>
    <submittedName>
        <fullName evidence="1">Uncharacterized protein</fullName>
    </submittedName>
</protein>
<accession>A0AAD6VUI4</accession>
<evidence type="ECO:0000313" key="2">
    <source>
        <dbReference type="Proteomes" id="UP001219525"/>
    </source>
</evidence>
<evidence type="ECO:0000313" key="1">
    <source>
        <dbReference type="EMBL" id="KAJ7220731.1"/>
    </source>
</evidence>
<sequence length="157" mass="17733">MAWNDIKSNEFITTGTSKADERHGLLLDIAKVVLNLVVWRISTGVREGPESADFRLHRHHGPGQVQDLQPIIKNMVNLKDILEGYLVVRHHSEEKLEDGQHPEQDSKLLSTWSVQEPYSRMANVMEQSNVVKGDGMADIDGHWHGDSGLQVQLRPPE</sequence>
<organism evidence="1 2">
    <name type="scientific">Mycena pura</name>
    <dbReference type="NCBI Taxonomy" id="153505"/>
    <lineage>
        <taxon>Eukaryota</taxon>
        <taxon>Fungi</taxon>
        <taxon>Dikarya</taxon>
        <taxon>Basidiomycota</taxon>
        <taxon>Agaricomycotina</taxon>
        <taxon>Agaricomycetes</taxon>
        <taxon>Agaricomycetidae</taxon>
        <taxon>Agaricales</taxon>
        <taxon>Marasmiineae</taxon>
        <taxon>Mycenaceae</taxon>
        <taxon>Mycena</taxon>
    </lineage>
</organism>
<dbReference type="EMBL" id="JARJCW010000009">
    <property type="protein sequence ID" value="KAJ7220731.1"/>
    <property type="molecule type" value="Genomic_DNA"/>
</dbReference>
<name>A0AAD6VUI4_9AGAR</name>
<proteinExistence type="predicted"/>
<dbReference type="Proteomes" id="UP001219525">
    <property type="component" value="Unassembled WGS sequence"/>
</dbReference>
<comment type="caution">
    <text evidence="1">The sequence shown here is derived from an EMBL/GenBank/DDBJ whole genome shotgun (WGS) entry which is preliminary data.</text>
</comment>
<reference evidence="1" key="1">
    <citation type="submission" date="2023-03" db="EMBL/GenBank/DDBJ databases">
        <title>Massive genome expansion in bonnet fungi (Mycena s.s.) driven by repeated elements and novel gene families across ecological guilds.</title>
        <authorList>
            <consortium name="Lawrence Berkeley National Laboratory"/>
            <person name="Harder C.B."/>
            <person name="Miyauchi S."/>
            <person name="Viragh M."/>
            <person name="Kuo A."/>
            <person name="Thoen E."/>
            <person name="Andreopoulos B."/>
            <person name="Lu D."/>
            <person name="Skrede I."/>
            <person name="Drula E."/>
            <person name="Henrissat B."/>
            <person name="Morin E."/>
            <person name="Kohler A."/>
            <person name="Barry K."/>
            <person name="LaButti K."/>
            <person name="Morin E."/>
            <person name="Salamov A."/>
            <person name="Lipzen A."/>
            <person name="Mereny Z."/>
            <person name="Hegedus B."/>
            <person name="Baldrian P."/>
            <person name="Stursova M."/>
            <person name="Weitz H."/>
            <person name="Taylor A."/>
            <person name="Grigoriev I.V."/>
            <person name="Nagy L.G."/>
            <person name="Martin F."/>
            <person name="Kauserud H."/>
        </authorList>
    </citation>
    <scope>NUCLEOTIDE SEQUENCE</scope>
    <source>
        <strain evidence="1">9144</strain>
    </source>
</reference>
<dbReference type="AlphaFoldDB" id="A0AAD6VUI4"/>
<gene>
    <name evidence="1" type="ORF">GGX14DRAFT_389129</name>
</gene>
<keyword evidence="2" id="KW-1185">Reference proteome</keyword>